<accession>A0ABZ0UNS0</accession>
<dbReference type="InterPro" id="IPR038161">
    <property type="entry name" value="VirB9/CagX/TrbG_C_sf"/>
</dbReference>
<protein>
    <submittedName>
        <fullName evidence="4">Type IV secretion system protein VirB9</fullName>
    </submittedName>
</protein>
<keyword evidence="2 3" id="KW-0732">Signal</keyword>
<comment type="similarity">
    <text evidence="1">Belongs to the TrbG/VirB9 family.</text>
</comment>
<keyword evidence="5" id="KW-1185">Reference proteome</keyword>
<sequence length="270" mass="30864">MKFLKAIMLLAVCTTFALPNSDAANIMPTPLNKDGRIKLVHYKPNSVIKFVGHYLYNSIIEFAPDEKIETILMGVSSGWQLHPEGNRIFLKPINDNAETNMTVITNMRMYFFEMHAEEANGVDDPNIAFVTKFVYAQLVTDFPSGTSNMASMHQRSDAPPDLTKPSLYNFRYQISGIAMSIEPVLVFDDGYFTYFKFKEMNGAIPAIFAVNDKLEEAMVNYRINHGYVIVERVANRFTLRNGKDVICVFNDGYYRHNDTFREIMNLTNMN</sequence>
<dbReference type="InterPro" id="IPR033645">
    <property type="entry name" value="VirB9/CagX/TrbG_C"/>
</dbReference>
<dbReference type="RefSeq" id="WP_323722431.1">
    <property type="nucleotide sequence ID" value="NZ_CP110343.1"/>
</dbReference>
<feature type="signal peptide" evidence="3">
    <location>
        <begin position="1"/>
        <end position="23"/>
    </location>
</feature>
<evidence type="ECO:0000256" key="2">
    <source>
        <dbReference type="ARBA" id="ARBA00022729"/>
    </source>
</evidence>
<reference evidence="4" key="1">
    <citation type="submission" date="2022-10" db="EMBL/GenBank/DDBJ databases">
        <title>Host association and intracellularity evolved multiple times independently in the Rickettsiales.</title>
        <authorList>
            <person name="Castelli M."/>
            <person name="Nardi T."/>
            <person name="Gammuto L."/>
            <person name="Bellinzona G."/>
            <person name="Sabaneyeva E."/>
            <person name="Potekhin A."/>
            <person name="Serra V."/>
            <person name="Petroni G."/>
            <person name="Sassera D."/>
        </authorList>
    </citation>
    <scope>NUCLEOTIDE SEQUENCE [LARGE SCALE GENOMIC DNA]</scope>
    <source>
        <strain evidence="4">US_Bl 11III1</strain>
    </source>
</reference>
<dbReference type="EMBL" id="CP110343">
    <property type="protein sequence ID" value="WPX97780.1"/>
    <property type="molecule type" value="Genomic_DNA"/>
</dbReference>
<evidence type="ECO:0000313" key="4">
    <source>
        <dbReference type="EMBL" id="WPX97780.1"/>
    </source>
</evidence>
<evidence type="ECO:0000256" key="3">
    <source>
        <dbReference type="SAM" id="SignalP"/>
    </source>
</evidence>
<dbReference type="Gene3D" id="2.60.40.2500">
    <property type="match status" value="1"/>
</dbReference>
<dbReference type="CDD" id="cd06911">
    <property type="entry name" value="VirB9_CagX_TrbG"/>
    <property type="match status" value="1"/>
</dbReference>
<name>A0ABZ0UNS0_9RICK</name>
<feature type="chain" id="PRO_5045269768" evidence="3">
    <location>
        <begin position="24"/>
        <end position="270"/>
    </location>
</feature>
<proteinExistence type="inferred from homology"/>
<dbReference type="InterPro" id="IPR010258">
    <property type="entry name" value="Conjugal_tfr_TrbG/VirB9/CagX"/>
</dbReference>
<evidence type="ECO:0000256" key="1">
    <source>
        <dbReference type="ARBA" id="ARBA00006135"/>
    </source>
</evidence>
<gene>
    <name evidence="4" type="ORF">Fokcrypt_00298</name>
</gene>
<dbReference type="Proteomes" id="UP001325140">
    <property type="component" value="Chromosome"/>
</dbReference>
<dbReference type="Pfam" id="PF03524">
    <property type="entry name" value="CagX"/>
    <property type="match status" value="1"/>
</dbReference>
<organism evidence="4 5">
    <name type="scientific">Candidatus Fokinia crypta</name>
    <dbReference type="NCBI Taxonomy" id="1920990"/>
    <lineage>
        <taxon>Bacteria</taxon>
        <taxon>Pseudomonadati</taxon>
        <taxon>Pseudomonadota</taxon>
        <taxon>Alphaproteobacteria</taxon>
        <taxon>Rickettsiales</taxon>
        <taxon>Candidatus Midichloriaceae</taxon>
        <taxon>Candidatus Fokinia</taxon>
    </lineage>
</organism>
<evidence type="ECO:0000313" key="5">
    <source>
        <dbReference type="Proteomes" id="UP001325140"/>
    </source>
</evidence>